<evidence type="ECO:0000256" key="1">
    <source>
        <dbReference type="ARBA" id="ARBA00007637"/>
    </source>
</evidence>
<organism evidence="4 5">
    <name type="scientific">Candidatus Woesebacteria bacterium RIFOXYA1_FULL_43_9</name>
    <dbReference type="NCBI Taxonomy" id="1802534"/>
    <lineage>
        <taxon>Bacteria</taxon>
        <taxon>Candidatus Woeseibacteriota</taxon>
    </lineage>
</organism>
<dbReference type="Gene3D" id="3.40.50.720">
    <property type="entry name" value="NAD(P)-binding Rossmann-like Domain"/>
    <property type="match status" value="1"/>
</dbReference>
<dbReference type="InterPro" id="IPR036291">
    <property type="entry name" value="NAD(P)-bd_dom_sf"/>
</dbReference>
<proteinExistence type="inferred from homology"/>
<dbReference type="InterPro" id="IPR016040">
    <property type="entry name" value="NAD(P)-bd_dom"/>
</dbReference>
<evidence type="ECO:0000313" key="5">
    <source>
        <dbReference type="Proteomes" id="UP000179241"/>
    </source>
</evidence>
<dbReference type="PANTHER" id="PTHR43725">
    <property type="entry name" value="UDP-GLUCOSE 4-EPIMERASE"/>
    <property type="match status" value="1"/>
</dbReference>
<dbReference type="Pfam" id="PF16363">
    <property type="entry name" value="GDP_Man_Dehyd"/>
    <property type="match status" value="1"/>
</dbReference>
<reference evidence="4 5" key="1">
    <citation type="journal article" date="2016" name="Nat. Commun.">
        <title>Thousands of microbial genomes shed light on interconnected biogeochemical processes in an aquifer system.</title>
        <authorList>
            <person name="Anantharaman K."/>
            <person name="Brown C.T."/>
            <person name="Hug L.A."/>
            <person name="Sharon I."/>
            <person name="Castelle C.J."/>
            <person name="Probst A.J."/>
            <person name="Thomas B.C."/>
            <person name="Singh A."/>
            <person name="Wilkins M.J."/>
            <person name="Karaoz U."/>
            <person name="Brodie E.L."/>
            <person name="Williams K.H."/>
            <person name="Hubbard S.S."/>
            <person name="Banfield J.F."/>
        </authorList>
    </citation>
    <scope>NUCLEOTIDE SEQUENCE [LARGE SCALE GENOMIC DNA]</scope>
</reference>
<comment type="similarity">
    <text evidence="1">Belongs to the NAD(P)-dependent epimerase/dehydratase family.</text>
</comment>
<dbReference type="PANTHER" id="PTHR43725:SF53">
    <property type="entry name" value="UDP-ARABINOSE 4-EPIMERASE 1"/>
    <property type="match status" value="1"/>
</dbReference>
<comment type="caution">
    <text evidence="4">The sequence shown here is derived from an EMBL/GenBank/DDBJ whole genome shotgun (WGS) entry which is preliminary data.</text>
</comment>
<evidence type="ECO:0000259" key="3">
    <source>
        <dbReference type="Pfam" id="PF16363"/>
    </source>
</evidence>
<gene>
    <name evidence="4" type="ORF">A2188_02165</name>
</gene>
<name>A0A1F8CL01_9BACT</name>
<dbReference type="EMBL" id="MGHU01000044">
    <property type="protein sequence ID" value="OGM76776.1"/>
    <property type="molecule type" value="Genomic_DNA"/>
</dbReference>
<protein>
    <recommendedName>
        <fullName evidence="2">UDP-glucose 4-epimerase</fullName>
    </recommendedName>
</protein>
<evidence type="ECO:0000313" key="4">
    <source>
        <dbReference type="EMBL" id="OGM76776.1"/>
    </source>
</evidence>
<dbReference type="AlphaFoldDB" id="A0A1F8CL01"/>
<evidence type="ECO:0000256" key="2">
    <source>
        <dbReference type="ARBA" id="ARBA00018569"/>
    </source>
</evidence>
<sequence>MVNPIRDYINVVDLAEAHGLALGYLKNGTSDVFNLGTGRGNSVLEIIEAVKKETGADFAVGQSEARQGEYAEMRADNRKAKEILGWVPKRTIADSVKSLVAWYRLHPNGW</sequence>
<dbReference type="Proteomes" id="UP000179241">
    <property type="component" value="Unassembled WGS sequence"/>
</dbReference>
<dbReference type="Gene3D" id="3.90.25.10">
    <property type="entry name" value="UDP-galactose 4-epimerase, domain 1"/>
    <property type="match status" value="1"/>
</dbReference>
<accession>A0A1F8CL01</accession>
<dbReference type="SUPFAM" id="SSF51735">
    <property type="entry name" value="NAD(P)-binding Rossmann-fold domains"/>
    <property type="match status" value="1"/>
</dbReference>
<feature type="domain" description="NAD(P)-binding" evidence="3">
    <location>
        <begin position="3"/>
        <end position="97"/>
    </location>
</feature>